<feature type="non-terminal residue" evidence="1">
    <location>
        <position position="244"/>
    </location>
</feature>
<dbReference type="InterPro" id="IPR029044">
    <property type="entry name" value="Nucleotide-diphossugar_trans"/>
</dbReference>
<evidence type="ECO:0008006" key="2">
    <source>
        <dbReference type="Google" id="ProtNLM"/>
    </source>
</evidence>
<accession>X0WWQ6</accession>
<name>X0WWQ6_9ZZZZ</name>
<reference evidence="1" key="1">
    <citation type="journal article" date="2014" name="Front. Microbiol.">
        <title>High frequency of phylogenetically diverse reductive dehalogenase-homologous genes in deep subseafloor sedimentary metagenomes.</title>
        <authorList>
            <person name="Kawai M."/>
            <person name="Futagami T."/>
            <person name="Toyoda A."/>
            <person name="Takaki Y."/>
            <person name="Nishi S."/>
            <person name="Hori S."/>
            <person name="Arai W."/>
            <person name="Tsubouchi T."/>
            <person name="Morono Y."/>
            <person name="Uchiyama I."/>
            <person name="Ito T."/>
            <person name="Fujiyama A."/>
            <person name="Inagaki F."/>
            <person name="Takami H."/>
        </authorList>
    </citation>
    <scope>NUCLEOTIDE SEQUENCE</scope>
    <source>
        <strain evidence="1">Expedition CK06-06</strain>
    </source>
</reference>
<dbReference type="Gene3D" id="3.90.550.10">
    <property type="entry name" value="Spore Coat Polysaccharide Biosynthesis Protein SpsA, Chain A"/>
    <property type="match status" value="1"/>
</dbReference>
<sequence>HYITTPEGVKGKGNNFLNFLKFAKSHAATLKAALTVDADLRSITPEWVKYLGEPILKGYDYTLPLYSRHQFDGTITNHICYPLFYGLLGEHLRQPIGGEFSFSPALMNHWLKQKWDPQARQYGVDVFMALHAIFGNFKICETGLGAKIHKASAPKLGPMFTQVITTLFDLLLSRESSWMSIPVIKPKPKKRFGLQELGLPQELKIDMRELKDKLRKEYYPREKLLKRILSDYASSNLAKMFEHD</sequence>
<gene>
    <name evidence="1" type="ORF">S01H1_71553</name>
</gene>
<evidence type="ECO:0000313" key="1">
    <source>
        <dbReference type="EMBL" id="GAG28873.1"/>
    </source>
</evidence>
<protein>
    <recommendedName>
        <fullName evidence="2">Glycosyltransferase 2-like domain-containing protein</fullName>
    </recommendedName>
</protein>
<comment type="caution">
    <text evidence="1">The sequence shown here is derived from an EMBL/GenBank/DDBJ whole genome shotgun (WGS) entry which is preliminary data.</text>
</comment>
<dbReference type="AlphaFoldDB" id="X0WWQ6"/>
<organism evidence="1">
    <name type="scientific">marine sediment metagenome</name>
    <dbReference type="NCBI Taxonomy" id="412755"/>
    <lineage>
        <taxon>unclassified sequences</taxon>
        <taxon>metagenomes</taxon>
        <taxon>ecological metagenomes</taxon>
    </lineage>
</organism>
<proteinExistence type="predicted"/>
<dbReference type="EMBL" id="BARS01047651">
    <property type="protein sequence ID" value="GAG28873.1"/>
    <property type="molecule type" value="Genomic_DNA"/>
</dbReference>
<feature type="non-terminal residue" evidence="1">
    <location>
        <position position="1"/>
    </location>
</feature>
<dbReference type="SUPFAM" id="SSF53448">
    <property type="entry name" value="Nucleotide-diphospho-sugar transferases"/>
    <property type="match status" value="1"/>
</dbReference>